<dbReference type="CTD" id="20217031"/>
<evidence type="ECO:0000313" key="8">
    <source>
        <dbReference type="Proteomes" id="UP000015101"/>
    </source>
</evidence>
<dbReference type="OMA" id="RYASGVC"/>
<dbReference type="GO" id="GO:0005789">
    <property type="term" value="C:endoplasmic reticulum membrane"/>
    <property type="evidence" value="ECO:0000318"/>
    <property type="project" value="GO_Central"/>
</dbReference>
<feature type="region of interest" description="Disordered" evidence="4">
    <location>
        <begin position="16"/>
        <end position="40"/>
    </location>
</feature>
<comment type="subcellular location">
    <subcellularLocation>
        <location evidence="1">Membrane</location>
    </subcellularLocation>
</comment>
<dbReference type="HOGENOM" id="CLU_035066_1_0_1"/>
<organism evidence="7 8">
    <name type="scientific">Helobdella robusta</name>
    <name type="common">Californian leech</name>
    <dbReference type="NCBI Taxonomy" id="6412"/>
    <lineage>
        <taxon>Eukaryota</taxon>
        <taxon>Metazoa</taxon>
        <taxon>Spiralia</taxon>
        <taxon>Lophotrochozoa</taxon>
        <taxon>Annelida</taxon>
        <taxon>Clitellata</taxon>
        <taxon>Hirudinea</taxon>
        <taxon>Rhynchobdellida</taxon>
        <taxon>Glossiphoniidae</taxon>
        <taxon>Helobdella</taxon>
    </lineage>
</organism>
<evidence type="ECO:0000313" key="6">
    <source>
        <dbReference type="EMBL" id="ESN92107.1"/>
    </source>
</evidence>
<dbReference type="STRING" id="6412.T1G7I4"/>
<dbReference type="GeneID" id="20217031"/>
<name>T1G7I4_HELRO</name>
<dbReference type="eggNOG" id="KOG2877">
    <property type="taxonomic scope" value="Eukaryota"/>
</dbReference>
<gene>
    <name evidence="7" type="primary">20217031</name>
    <name evidence="6" type="ORF">HELRODRAFT_89856</name>
</gene>
<dbReference type="Proteomes" id="UP000015101">
    <property type="component" value="Unassembled WGS sequence"/>
</dbReference>
<proteinExistence type="inferred from homology"/>
<reference evidence="6 8" key="2">
    <citation type="journal article" date="2013" name="Nature">
        <title>Insights into bilaterian evolution from three spiralian genomes.</title>
        <authorList>
            <person name="Simakov O."/>
            <person name="Marletaz F."/>
            <person name="Cho S.J."/>
            <person name="Edsinger-Gonzales E."/>
            <person name="Havlak P."/>
            <person name="Hellsten U."/>
            <person name="Kuo D.H."/>
            <person name="Larsson T."/>
            <person name="Lv J."/>
            <person name="Arendt D."/>
            <person name="Savage R."/>
            <person name="Osoegawa K."/>
            <person name="de Jong P."/>
            <person name="Grimwood J."/>
            <person name="Chapman J.A."/>
            <person name="Shapiro H."/>
            <person name="Aerts A."/>
            <person name="Otillar R.P."/>
            <person name="Terry A.Y."/>
            <person name="Boore J.L."/>
            <person name="Grigoriev I.V."/>
            <person name="Lindberg D.R."/>
            <person name="Seaver E.C."/>
            <person name="Weisblat D.A."/>
            <person name="Putnam N.H."/>
            <person name="Rokhsar D.S."/>
        </authorList>
    </citation>
    <scope>NUCLEOTIDE SEQUENCE</scope>
</reference>
<evidence type="ECO:0000256" key="2">
    <source>
        <dbReference type="ARBA" id="ARBA00010441"/>
    </source>
</evidence>
<keyword evidence="5" id="KW-1133">Transmembrane helix</keyword>
<dbReference type="GO" id="GO:0005794">
    <property type="term" value="C:Golgi apparatus"/>
    <property type="evidence" value="ECO:0000318"/>
    <property type="project" value="GO_Central"/>
</dbReference>
<dbReference type="PANTHER" id="PTHR10414">
    <property type="entry name" value="ETHANOLAMINEPHOSPHOTRANSFERASE"/>
    <property type="match status" value="1"/>
</dbReference>
<protein>
    <submittedName>
        <fullName evidence="6 7">Uncharacterized protein</fullName>
    </submittedName>
</protein>
<dbReference type="PANTHER" id="PTHR10414:SF37">
    <property type="entry name" value="BB IN A BOXCAR, ISOFORM C"/>
    <property type="match status" value="1"/>
</dbReference>
<keyword evidence="3 5" id="KW-0472">Membrane</keyword>
<accession>T1G7I4</accession>
<dbReference type="InParanoid" id="T1G7I4"/>
<keyword evidence="8" id="KW-1185">Reference proteome</keyword>
<feature type="compositionally biased region" description="Basic and acidic residues" evidence="4">
    <location>
        <begin position="449"/>
        <end position="461"/>
    </location>
</feature>
<dbReference type="RefSeq" id="XP_009029735.1">
    <property type="nucleotide sequence ID" value="XM_009031487.1"/>
</dbReference>
<dbReference type="InterPro" id="IPR043130">
    <property type="entry name" value="CDP-OH_PTrfase_TM_dom"/>
</dbReference>
<dbReference type="GO" id="GO:0006646">
    <property type="term" value="P:phosphatidylethanolamine biosynthetic process"/>
    <property type="evidence" value="ECO:0000318"/>
    <property type="project" value="GO_Central"/>
</dbReference>
<feature type="region of interest" description="Disordered" evidence="4">
    <location>
        <begin position="431"/>
        <end position="537"/>
    </location>
</feature>
<feature type="transmembrane region" description="Helical" evidence="5">
    <location>
        <begin position="244"/>
        <end position="263"/>
    </location>
</feature>
<feature type="transmembrane region" description="Helical" evidence="5">
    <location>
        <begin position="203"/>
        <end position="223"/>
    </location>
</feature>
<sequence>MKPSVFNRQYISNSNESFGHQIDKGGETREYHRHHSAKESLNLQQKNEKLARKQHLSSGHILNSEQLQKIITNKQGCHHFGQSFLEPFLQPFWKLMGEFVPYSLSPNAITLIGLIFNGLTTMVLLYYSQDARSDVPKWTFHLCALGLFVYQALDSIDEKQTHCYVVSGNNNVGQTLLKEVFNHCSDAISNAFVIVAVGTTLKLGTHALVMYVLVMIVLFAYYATHWQTYCSGVINYQIFDIMEARFSAILLFFITGIFGSHIWDFEVWIGHTISLLVGIFFSYGHLNVVLVEGGVGKNGSTVADTSVISPLAPMISLITLGLLIIHSSEDCALDKYPVLFVATSAVVAVKLSVKIVISHVSRSEMTLCDYCLAILVGHYVIGQRFNLITDHFSLWICLVTTSLNLLHYCYNILNDICNGLDISCFKVTRDDDEGEDGDDVRRVRPPTFRSDEFRDEKRNDDNDGSTALHSSDATYKQQLRQPKHFTPPAVKFNRKKDADDDDVRDAAADNDVVGGGRGRCSRSGGVGGSKKIVRRET</sequence>
<evidence type="ECO:0000256" key="5">
    <source>
        <dbReference type="SAM" id="Phobius"/>
    </source>
</evidence>
<evidence type="ECO:0000256" key="3">
    <source>
        <dbReference type="ARBA" id="ARBA00023136"/>
    </source>
</evidence>
<feature type="transmembrane region" description="Helical" evidence="5">
    <location>
        <begin position="302"/>
        <end position="325"/>
    </location>
</feature>
<dbReference type="Gene3D" id="1.20.120.1760">
    <property type="match status" value="1"/>
</dbReference>
<feature type="transmembrane region" description="Helical" evidence="5">
    <location>
        <begin position="269"/>
        <end position="290"/>
    </location>
</feature>
<feature type="compositionally biased region" description="Gly residues" evidence="4">
    <location>
        <begin position="513"/>
        <end position="528"/>
    </location>
</feature>
<feature type="transmembrane region" description="Helical" evidence="5">
    <location>
        <begin position="104"/>
        <end position="127"/>
    </location>
</feature>
<dbReference type="AlphaFoldDB" id="T1G7I4"/>
<dbReference type="InterPro" id="IPR014472">
    <property type="entry name" value="CHOPT"/>
</dbReference>
<dbReference type="KEGG" id="hro:HELRODRAFT_89856"/>
<evidence type="ECO:0000313" key="7">
    <source>
        <dbReference type="EnsemblMetazoa" id="HelroP89856"/>
    </source>
</evidence>
<comment type="similarity">
    <text evidence="2">Belongs to the CDP-alcohol phosphatidyltransferase class-I family.</text>
</comment>
<dbReference type="GO" id="GO:0004307">
    <property type="term" value="F:ethanolaminephosphotransferase activity"/>
    <property type="evidence" value="ECO:0000318"/>
    <property type="project" value="GO_Central"/>
</dbReference>
<reference evidence="7" key="3">
    <citation type="submission" date="2015-06" db="UniProtKB">
        <authorList>
            <consortium name="EnsemblMetazoa"/>
        </authorList>
    </citation>
    <scope>IDENTIFICATION</scope>
</reference>
<dbReference type="GO" id="GO:0004142">
    <property type="term" value="F:diacylglycerol cholinephosphotransferase activity"/>
    <property type="evidence" value="ECO:0000318"/>
    <property type="project" value="GO_Central"/>
</dbReference>
<feature type="compositionally biased region" description="Basic and acidic residues" evidence="4">
    <location>
        <begin position="21"/>
        <end position="30"/>
    </location>
</feature>
<dbReference type="EMBL" id="KB097667">
    <property type="protein sequence ID" value="ESN92107.1"/>
    <property type="molecule type" value="Genomic_DNA"/>
</dbReference>
<feature type="compositionally biased region" description="Polar residues" evidence="4">
    <location>
        <begin position="464"/>
        <end position="480"/>
    </location>
</feature>
<evidence type="ECO:0000256" key="4">
    <source>
        <dbReference type="SAM" id="MobiDB-lite"/>
    </source>
</evidence>
<evidence type="ECO:0000256" key="1">
    <source>
        <dbReference type="ARBA" id="ARBA00004370"/>
    </source>
</evidence>
<keyword evidence="5" id="KW-0812">Transmembrane</keyword>
<reference evidence="8" key="1">
    <citation type="submission" date="2012-12" db="EMBL/GenBank/DDBJ databases">
        <authorList>
            <person name="Hellsten U."/>
            <person name="Grimwood J."/>
            <person name="Chapman J.A."/>
            <person name="Shapiro H."/>
            <person name="Aerts A."/>
            <person name="Otillar R.P."/>
            <person name="Terry A.Y."/>
            <person name="Boore J.L."/>
            <person name="Simakov O."/>
            <person name="Marletaz F."/>
            <person name="Cho S.-J."/>
            <person name="Edsinger-Gonzales E."/>
            <person name="Havlak P."/>
            <person name="Kuo D.-H."/>
            <person name="Larsson T."/>
            <person name="Lv J."/>
            <person name="Arendt D."/>
            <person name="Savage R."/>
            <person name="Osoegawa K."/>
            <person name="de Jong P."/>
            <person name="Lindberg D.R."/>
            <person name="Seaver E.C."/>
            <person name="Weisblat D.A."/>
            <person name="Putnam N.H."/>
            <person name="Grigoriev I.V."/>
            <person name="Rokhsar D.S."/>
        </authorList>
    </citation>
    <scope>NUCLEOTIDE SEQUENCE</scope>
</reference>
<dbReference type="OrthoDB" id="196717at2759"/>
<dbReference type="EMBL" id="AMQM01007785">
    <property type="status" value="NOT_ANNOTATED_CDS"/>
    <property type="molecule type" value="Genomic_DNA"/>
</dbReference>
<dbReference type="EnsemblMetazoa" id="HelroT89856">
    <property type="protein sequence ID" value="HelroP89856"/>
    <property type="gene ID" value="HelroG89856"/>
</dbReference>
<feature type="transmembrane region" description="Helical" evidence="5">
    <location>
        <begin position="337"/>
        <end position="357"/>
    </location>
</feature>